<accession>Q1DAE3</accession>
<protein>
    <submittedName>
        <fullName evidence="2">Uncharacterized protein</fullName>
    </submittedName>
</protein>
<feature type="compositionally biased region" description="Polar residues" evidence="1">
    <location>
        <begin position="10"/>
        <end position="64"/>
    </location>
</feature>
<dbReference type="KEGG" id="mxa:MXAN_2157"/>
<dbReference type="Proteomes" id="UP000002402">
    <property type="component" value="Chromosome"/>
</dbReference>
<gene>
    <name evidence="2" type="ordered locus">MXAN_2157</name>
</gene>
<dbReference type="AlphaFoldDB" id="Q1DAE3"/>
<feature type="region of interest" description="Disordered" evidence="1">
    <location>
        <begin position="1"/>
        <end position="99"/>
    </location>
</feature>
<organism evidence="2 3">
    <name type="scientific">Myxococcus xanthus (strain DK1622)</name>
    <dbReference type="NCBI Taxonomy" id="246197"/>
    <lineage>
        <taxon>Bacteria</taxon>
        <taxon>Pseudomonadati</taxon>
        <taxon>Myxococcota</taxon>
        <taxon>Myxococcia</taxon>
        <taxon>Myxococcales</taxon>
        <taxon>Cystobacterineae</taxon>
        <taxon>Myxococcaceae</taxon>
        <taxon>Myxococcus</taxon>
    </lineage>
</organism>
<dbReference type="EMBL" id="CP000113">
    <property type="protein sequence ID" value="ABF86552.1"/>
    <property type="molecule type" value="Genomic_DNA"/>
</dbReference>
<proteinExistence type="predicted"/>
<dbReference type="EnsemblBacteria" id="ABF86552">
    <property type="protein sequence ID" value="ABF86552"/>
    <property type="gene ID" value="MXAN_2157"/>
</dbReference>
<sequence>MPQVRPGPQSACSPQASPIRTVSTGSQSPRTQTCPWGQPLGSSQRIRMSSGQPGATSSTSAGNNESRRSRRITKARATLGGGRLGEHPPTTPEAPCSPTGEHGAVFASYMQVPMTPGALKHWPLLQWLFSAHGKPKAPGLQNPRTAPEKGFTQLHAEGQFELSLQSPCMQKRPLLGR</sequence>
<evidence type="ECO:0000313" key="3">
    <source>
        <dbReference type="Proteomes" id="UP000002402"/>
    </source>
</evidence>
<name>Q1DAE3_MYXXD</name>
<reference evidence="2 3" key="1">
    <citation type="journal article" date="2006" name="Proc. Natl. Acad. Sci. U.S.A.">
        <title>Evolution of sensory complexity recorded in a myxobacterial genome.</title>
        <authorList>
            <person name="Goldman B.S."/>
            <person name="Nierman W.C."/>
            <person name="Kaiser D."/>
            <person name="Slater S.C."/>
            <person name="Durkin A.S."/>
            <person name="Eisen J.A."/>
            <person name="Ronning C.M."/>
            <person name="Barbazuk W.B."/>
            <person name="Blanchard M."/>
            <person name="Field C."/>
            <person name="Halling C."/>
            <person name="Hinkle G."/>
            <person name="Iartchuk O."/>
            <person name="Kim H.S."/>
            <person name="Mackenzie C."/>
            <person name="Madupu R."/>
            <person name="Miller N."/>
            <person name="Shvartsbeyn A."/>
            <person name="Sullivan S.A."/>
            <person name="Vaudin M."/>
            <person name="Wiegand R."/>
            <person name="Kaplan H.B."/>
        </authorList>
    </citation>
    <scope>NUCLEOTIDE SEQUENCE [LARGE SCALE GENOMIC DNA]</scope>
    <source>
        <strain evidence="3">DK1622</strain>
    </source>
</reference>
<evidence type="ECO:0000256" key="1">
    <source>
        <dbReference type="SAM" id="MobiDB-lite"/>
    </source>
</evidence>
<dbReference type="HOGENOM" id="CLU_1516329_0_0_7"/>
<keyword evidence="3" id="KW-1185">Reference proteome</keyword>
<evidence type="ECO:0000313" key="2">
    <source>
        <dbReference type="EMBL" id="ABF86552.1"/>
    </source>
</evidence>